<keyword evidence="5" id="KW-1003">Cell membrane</keyword>
<dbReference type="GO" id="GO:0005886">
    <property type="term" value="C:plasma membrane"/>
    <property type="evidence" value="ECO:0007669"/>
    <property type="project" value="UniProtKB-SubCell"/>
</dbReference>
<keyword evidence="13 22" id="KW-0067">ATP-binding</keyword>
<keyword evidence="17 24" id="KW-0472">Membrane</keyword>
<dbReference type="GO" id="GO:0004143">
    <property type="term" value="F:ATP-dependent diacylglycerol kinase activity"/>
    <property type="evidence" value="ECO:0007669"/>
    <property type="project" value="UniProtKB-EC"/>
</dbReference>
<feature type="binding site" evidence="23">
    <location>
        <position position="86"/>
    </location>
    <ligand>
        <name>a divalent metal cation</name>
        <dbReference type="ChEBI" id="CHEBI:60240"/>
    </ligand>
</feature>
<dbReference type="RefSeq" id="WP_090960784.1">
    <property type="nucleotide sequence ID" value="NZ_CP181348.1"/>
</dbReference>
<feature type="binding site" evidence="21">
    <location>
        <position position="108"/>
    </location>
    <ligand>
        <name>substrate</name>
    </ligand>
</feature>
<feature type="active site" description="Proton acceptor" evidence="20">
    <location>
        <position position="79"/>
    </location>
</feature>
<evidence type="ECO:0000256" key="10">
    <source>
        <dbReference type="ARBA" id="ARBA00022723"/>
    </source>
</evidence>
<gene>
    <name evidence="25" type="ORF">GGR05_001835</name>
</gene>
<name>A0A7W6BPG4_9HYPH</name>
<reference evidence="25 26" key="1">
    <citation type="submission" date="2020-08" db="EMBL/GenBank/DDBJ databases">
        <title>Genomic Encyclopedia of Type Strains, Phase IV (KMG-IV): sequencing the most valuable type-strain genomes for metagenomic binning, comparative biology and taxonomic classification.</title>
        <authorList>
            <person name="Goeker M."/>
        </authorList>
    </citation>
    <scope>NUCLEOTIDE SEQUENCE [LARGE SCALE GENOMIC DNA]</scope>
    <source>
        <strain evidence="25 26">DSM 25024</strain>
    </source>
</reference>
<feature type="binding site" evidence="22">
    <location>
        <begin position="104"/>
        <end position="105"/>
    </location>
    <ligand>
        <name>ATP</name>
        <dbReference type="ChEBI" id="CHEBI:30616"/>
    </ligand>
</feature>
<accession>A0A7W6BPG4</accession>
<evidence type="ECO:0000256" key="9">
    <source>
        <dbReference type="ARBA" id="ARBA00022692"/>
    </source>
</evidence>
<feature type="binding site" evidence="23">
    <location>
        <position position="38"/>
    </location>
    <ligand>
        <name>a divalent metal cation</name>
        <dbReference type="ChEBI" id="CHEBI:60240"/>
    </ligand>
</feature>
<feature type="binding site" evidence="21">
    <location>
        <position position="79"/>
    </location>
    <ligand>
        <name>substrate</name>
    </ligand>
</feature>
<evidence type="ECO:0000256" key="21">
    <source>
        <dbReference type="PIRSR" id="PIRSR600829-2"/>
    </source>
</evidence>
<dbReference type="PANTHER" id="PTHR34299">
    <property type="entry name" value="DIACYLGLYCEROL KINASE"/>
    <property type="match status" value="1"/>
</dbReference>
<feature type="binding site" evidence="22">
    <location>
        <position position="38"/>
    </location>
    <ligand>
        <name>ATP</name>
        <dbReference type="ChEBI" id="CHEBI:30616"/>
    </ligand>
</feature>
<evidence type="ECO:0000256" key="5">
    <source>
        <dbReference type="ARBA" id="ARBA00022475"/>
    </source>
</evidence>
<comment type="caution">
    <text evidence="25">The sequence shown here is derived from an EMBL/GenBank/DDBJ whole genome shotgun (WGS) entry which is preliminary data.</text>
</comment>
<feature type="binding site" evidence="22">
    <location>
        <position position="27"/>
    </location>
    <ligand>
        <name>ATP</name>
        <dbReference type="ChEBI" id="CHEBI:30616"/>
    </ligand>
</feature>
<evidence type="ECO:0000256" key="22">
    <source>
        <dbReference type="PIRSR" id="PIRSR600829-3"/>
    </source>
</evidence>
<keyword evidence="26" id="KW-1185">Reference proteome</keyword>
<comment type="similarity">
    <text evidence="2 24">Belongs to the bacterial diacylglycerol kinase family.</text>
</comment>
<dbReference type="PROSITE" id="PS01069">
    <property type="entry name" value="DAGK_PROKAR"/>
    <property type="match status" value="1"/>
</dbReference>
<keyword evidence="9 24" id="KW-0812">Transmembrane</keyword>
<evidence type="ECO:0000256" key="15">
    <source>
        <dbReference type="ARBA" id="ARBA00022989"/>
    </source>
</evidence>
<keyword evidence="6" id="KW-0444">Lipid biosynthesis</keyword>
<keyword evidence="8 24" id="KW-0808">Transferase</keyword>
<evidence type="ECO:0000256" key="17">
    <source>
        <dbReference type="ARBA" id="ARBA00023136"/>
    </source>
</evidence>
<evidence type="ECO:0000256" key="12">
    <source>
        <dbReference type="ARBA" id="ARBA00022777"/>
    </source>
</evidence>
<keyword evidence="11 22" id="KW-0547">Nucleotide-binding</keyword>
<organism evidence="25 26">
    <name type="scientific">Aureimonas phyllosphaerae</name>
    <dbReference type="NCBI Taxonomy" id="1166078"/>
    <lineage>
        <taxon>Bacteria</taxon>
        <taxon>Pseudomonadati</taxon>
        <taxon>Pseudomonadota</taxon>
        <taxon>Alphaproteobacteria</taxon>
        <taxon>Hyphomicrobiales</taxon>
        <taxon>Aurantimonadaceae</taxon>
        <taxon>Aureimonas</taxon>
    </lineage>
</organism>
<dbReference type="InterPro" id="IPR000829">
    <property type="entry name" value="DAGK"/>
</dbReference>
<dbReference type="OrthoDB" id="9796011at2"/>
<evidence type="ECO:0000256" key="11">
    <source>
        <dbReference type="ARBA" id="ARBA00022741"/>
    </source>
</evidence>
<dbReference type="EC" id="2.7.1.107" evidence="3 24"/>
<keyword evidence="16 24" id="KW-0443">Lipid metabolism</keyword>
<keyword evidence="7 24" id="KW-0997">Cell inner membrane</keyword>
<dbReference type="EMBL" id="JACIDO010000003">
    <property type="protein sequence ID" value="MBB3935691.1"/>
    <property type="molecule type" value="Genomic_DNA"/>
</dbReference>
<dbReference type="AlphaFoldDB" id="A0A7W6BPG4"/>
<dbReference type="InterPro" id="IPR036945">
    <property type="entry name" value="DAGK_sf"/>
</dbReference>
<dbReference type="GO" id="GO:0005524">
    <property type="term" value="F:ATP binding"/>
    <property type="evidence" value="ECO:0007669"/>
    <property type="project" value="UniProtKB-KW"/>
</dbReference>
<dbReference type="PANTHER" id="PTHR34299:SF1">
    <property type="entry name" value="DIACYLGLYCEROL KINASE"/>
    <property type="match status" value="1"/>
</dbReference>
<evidence type="ECO:0000256" key="13">
    <source>
        <dbReference type="ARBA" id="ARBA00022840"/>
    </source>
</evidence>
<comment type="function">
    <text evidence="24">Catalyzes the ATP-dependent phosphorylation of sn-l,2-diacylglycerol (DAG) to phosphatidic acid. Involved in the recycling of diacylglycerol produced as a by-product during membrane-derived oligosaccharide (MDO) biosynthesis.</text>
</comment>
<keyword evidence="14 23" id="KW-0460">Magnesium</keyword>
<dbReference type="InterPro" id="IPR033718">
    <property type="entry name" value="DAGK_prok"/>
</dbReference>
<evidence type="ECO:0000256" key="2">
    <source>
        <dbReference type="ARBA" id="ARBA00005967"/>
    </source>
</evidence>
<dbReference type="CDD" id="cd14264">
    <property type="entry name" value="DAGK_IM"/>
    <property type="match status" value="1"/>
</dbReference>
<evidence type="ECO:0000256" key="3">
    <source>
        <dbReference type="ARBA" id="ARBA00012133"/>
    </source>
</evidence>
<dbReference type="Proteomes" id="UP000531216">
    <property type="component" value="Unassembled WGS sequence"/>
</dbReference>
<dbReference type="GO" id="GO:0006654">
    <property type="term" value="P:phosphatidic acid biosynthetic process"/>
    <property type="evidence" value="ECO:0007669"/>
    <property type="project" value="InterPro"/>
</dbReference>
<comment type="cofactor">
    <cofactor evidence="23">
        <name>Mg(2+)</name>
        <dbReference type="ChEBI" id="CHEBI:18420"/>
    </cofactor>
    <text evidence="23">Mn(2+), Zn(2+), Cd(2+) and Co(2+) support activity to lesser extents.</text>
</comment>
<evidence type="ECO:0000256" key="14">
    <source>
        <dbReference type="ARBA" id="ARBA00022842"/>
    </source>
</evidence>
<evidence type="ECO:0000256" key="16">
    <source>
        <dbReference type="ARBA" id="ARBA00023098"/>
    </source>
</evidence>
<evidence type="ECO:0000256" key="1">
    <source>
        <dbReference type="ARBA" id="ARBA00004429"/>
    </source>
</evidence>
<keyword evidence="18" id="KW-0594">Phospholipid biosynthesis</keyword>
<protein>
    <recommendedName>
        <fullName evidence="4 24">Diacylglycerol kinase</fullName>
        <ecNumber evidence="3 24">2.7.1.107</ecNumber>
    </recommendedName>
</protein>
<evidence type="ECO:0000256" key="20">
    <source>
        <dbReference type="PIRSR" id="PIRSR600829-1"/>
    </source>
</evidence>
<feature type="transmembrane region" description="Helical" evidence="24">
    <location>
        <begin position="65"/>
        <end position="85"/>
    </location>
</feature>
<comment type="subcellular location">
    <subcellularLocation>
        <location evidence="1 24">Cell inner membrane</location>
        <topology evidence="1 24">Multi-pass membrane protein</topology>
    </subcellularLocation>
</comment>
<evidence type="ECO:0000256" key="19">
    <source>
        <dbReference type="ARBA" id="ARBA00023264"/>
    </source>
</evidence>
<comment type="catalytic activity">
    <reaction evidence="24">
        <text>a 1,2-diacyl-sn-glycerol + ATP = a 1,2-diacyl-sn-glycero-3-phosphate + ADP + H(+)</text>
        <dbReference type="Rhea" id="RHEA:10272"/>
        <dbReference type="ChEBI" id="CHEBI:15378"/>
        <dbReference type="ChEBI" id="CHEBI:17815"/>
        <dbReference type="ChEBI" id="CHEBI:30616"/>
        <dbReference type="ChEBI" id="CHEBI:58608"/>
        <dbReference type="ChEBI" id="CHEBI:456216"/>
        <dbReference type="EC" id="2.7.1.107"/>
    </reaction>
</comment>
<feature type="transmembrane region" description="Helical" evidence="24">
    <location>
        <begin position="106"/>
        <end position="127"/>
    </location>
</feature>
<evidence type="ECO:0000256" key="23">
    <source>
        <dbReference type="PIRSR" id="PIRSR600829-4"/>
    </source>
</evidence>
<evidence type="ECO:0000313" key="25">
    <source>
        <dbReference type="EMBL" id="MBB3935691.1"/>
    </source>
</evidence>
<evidence type="ECO:0000256" key="24">
    <source>
        <dbReference type="RuleBase" id="RU363065"/>
    </source>
</evidence>
<feature type="transmembrane region" description="Helical" evidence="24">
    <location>
        <begin position="40"/>
        <end position="59"/>
    </location>
</feature>
<evidence type="ECO:0000256" key="4">
    <source>
        <dbReference type="ARBA" id="ARBA00017575"/>
    </source>
</evidence>
<evidence type="ECO:0000256" key="18">
    <source>
        <dbReference type="ARBA" id="ARBA00023209"/>
    </source>
</evidence>
<feature type="binding site" evidence="22">
    <location>
        <position position="86"/>
    </location>
    <ligand>
        <name>ATP</name>
        <dbReference type="ChEBI" id="CHEBI:30616"/>
    </ligand>
</feature>
<keyword evidence="12 24" id="KW-0418">Kinase</keyword>
<evidence type="ECO:0000313" key="26">
    <source>
        <dbReference type="Proteomes" id="UP000531216"/>
    </source>
</evidence>
<evidence type="ECO:0000256" key="8">
    <source>
        <dbReference type="ARBA" id="ARBA00022679"/>
    </source>
</evidence>
<dbReference type="GO" id="GO:0046872">
    <property type="term" value="F:metal ion binding"/>
    <property type="evidence" value="ECO:0007669"/>
    <property type="project" value="UniProtKB-KW"/>
</dbReference>
<dbReference type="Gene3D" id="1.10.287.3610">
    <property type="match status" value="1"/>
</dbReference>
<dbReference type="Pfam" id="PF01219">
    <property type="entry name" value="DAGK_prokar"/>
    <property type="match status" value="1"/>
</dbReference>
<sequence length="134" mass="14109">MSDPETSAGLPPPKLKGIEHILAAAGYSINGGRRLLREPAFRHEILFGLVLVVLLALHGASTAAFLIQLVLLAILGAIEAVNTAIELIVDRVSPEFSAFAKHAKDLGSFAVFCLLVANAAFCAAVLLKDSTSFL</sequence>
<feature type="binding site" evidence="21">
    <location>
        <begin position="40"/>
        <end position="44"/>
    </location>
    <ligand>
        <name>substrate</name>
    </ligand>
</feature>
<evidence type="ECO:0000256" key="6">
    <source>
        <dbReference type="ARBA" id="ARBA00022516"/>
    </source>
</evidence>
<keyword evidence="10 23" id="KW-0479">Metal-binding</keyword>
<keyword evidence="19 24" id="KW-1208">Phospholipid metabolism</keyword>
<keyword evidence="15 24" id="KW-1133">Transmembrane helix</keyword>
<proteinExistence type="inferred from homology"/>
<evidence type="ECO:0000256" key="7">
    <source>
        <dbReference type="ARBA" id="ARBA00022519"/>
    </source>
</evidence>